<dbReference type="AlphaFoldDB" id="A0A1W6LNA0"/>
<evidence type="ECO:0000313" key="4">
    <source>
        <dbReference type="Proteomes" id="UP000193334"/>
    </source>
</evidence>
<accession>A0A1W6LNA0</accession>
<feature type="signal peptide" evidence="1">
    <location>
        <begin position="1"/>
        <end position="19"/>
    </location>
</feature>
<proteinExistence type="predicted"/>
<dbReference type="Pfam" id="PF07589">
    <property type="entry name" value="PEP-CTERM"/>
    <property type="match status" value="1"/>
</dbReference>
<dbReference type="KEGG" id="pbp:STSP1_01621"/>
<dbReference type="RefSeq" id="WP_085755888.1">
    <property type="nucleotide sequence ID" value="NZ_CP021023.1"/>
</dbReference>
<organism evidence="3 4">
    <name type="scientific">Sedimentisphaera salicampi</name>
    <dbReference type="NCBI Taxonomy" id="1941349"/>
    <lineage>
        <taxon>Bacteria</taxon>
        <taxon>Pseudomonadati</taxon>
        <taxon>Planctomycetota</taxon>
        <taxon>Phycisphaerae</taxon>
        <taxon>Sedimentisphaerales</taxon>
        <taxon>Sedimentisphaeraceae</taxon>
        <taxon>Sedimentisphaera</taxon>
    </lineage>
</organism>
<gene>
    <name evidence="3" type="ORF">STSP1_01621</name>
</gene>
<dbReference type="Proteomes" id="UP000193334">
    <property type="component" value="Chromosome"/>
</dbReference>
<evidence type="ECO:0000313" key="3">
    <source>
        <dbReference type="EMBL" id="ARN57222.1"/>
    </source>
</evidence>
<reference evidence="4" key="1">
    <citation type="submission" date="2017-04" db="EMBL/GenBank/DDBJ databases">
        <title>Comparative genomics and description of representatives of a novel lineage of planctomycetes thriving in anoxic sediments.</title>
        <authorList>
            <person name="Spring S."/>
            <person name="Bunk B."/>
            <person name="Sproer C."/>
        </authorList>
    </citation>
    <scope>NUCLEOTIDE SEQUENCE [LARGE SCALE GENOMIC DNA]</scope>
    <source>
        <strain evidence="4">ST-PulAB-D4</strain>
    </source>
</reference>
<evidence type="ECO:0000256" key="1">
    <source>
        <dbReference type="SAM" id="SignalP"/>
    </source>
</evidence>
<evidence type="ECO:0000259" key="2">
    <source>
        <dbReference type="Pfam" id="PF07589"/>
    </source>
</evidence>
<protein>
    <recommendedName>
        <fullName evidence="2">Ice-binding protein C-terminal domain-containing protein</fullName>
    </recommendedName>
</protein>
<keyword evidence="1" id="KW-0732">Signal</keyword>
<name>A0A1W6LNA0_9BACT</name>
<feature type="chain" id="PRO_5012213256" description="Ice-binding protein C-terminal domain-containing protein" evidence="1">
    <location>
        <begin position="20"/>
        <end position="224"/>
    </location>
</feature>
<sequence length="224" mass="24608" precursor="true">MKNLLPLAALVVMASASLAAYNPVFTINAEASETALGYQEGQSYSFSFVADGSRTEQADDVFSQSQNFWNAELTGQAPVFLDIYGSGVSGEYQTPDSTDSDPKDKLGIYHIDDFYNNTTEFYLSAMADSSNLNITAPNGDYLKLVKFVDYDDSFGFDFSSQTYLTPEAYFSDYLGEYDISGSFEVANENSNYANFTPTSVTITPEPATMALLGLGGLFIRRRRT</sequence>
<feature type="domain" description="Ice-binding protein C-terminal" evidence="2">
    <location>
        <begin position="203"/>
        <end position="223"/>
    </location>
</feature>
<dbReference type="EMBL" id="CP021023">
    <property type="protein sequence ID" value="ARN57222.1"/>
    <property type="molecule type" value="Genomic_DNA"/>
</dbReference>
<dbReference type="NCBIfam" id="TIGR02595">
    <property type="entry name" value="PEP_CTERM"/>
    <property type="match status" value="1"/>
</dbReference>
<keyword evidence="4" id="KW-1185">Reference proteome</keyword>
<dbReference type="InterPro" id="IPR013424">
    <property type="entry name" value="Ice-binding_C"/>
</dbReference>
<dbReference type="STRING" id="1941349.STSP1_01621"/>